<dbReference type="InterPro" id="IPR053074">
    <property type="entry name" value="NPC_Nucleoporin"/>
</dbReference>
<dbReference type="InterPro" id="IPR000156">
    <property type="entry name" value="Ran_bind_dom"/>
</dbReference>
<dbReference type="PANTHER" id="PTHR38697:SF1">
    <property type="entry name" value="NUCLEAR PORE COMPLEX PROTEIN SIMILAR TO S. CEREVISIAE NUP2 (EUROFUNG)"/>
    <property type="match status" value="1"/>
</dbReference>
<evidence type="ECO:0000259" key="9">
    <source>
        <dbReference type="PROSITE" id="PS50196"/>
    </source>
</evidence>
<dbReference type="CDD" id="cd13170">
    <property type="entry name" value="RanBD_NUP50"/>
    <property type="match status" value="1"/>
</dbReference>
<feature type="compositionally biased region" description="Polar residues" evidence="8">
    <location>
        <begin position="525"/>
        <end position="547"/>
    </location>
</feature>
<feature type="compositionally biased region" description="Polar residues" evidence="8">
    <location>
        <begin position="82"/>
        <end position="92"/>
    </location>
</feature>
<feature type="compositionally biased region" description="Polar residues" evidence="8">
    <location>
        <begin position="971"/>
        <end position="995"/>
    </location>
</feature>
<feature type="region of interest" description="Disordered" evidence="8">
    <location>
        <begin position="840"/>
        <end position="874"/>
    </location>
</feature>
<accession>A0AAV9NHH9</accession>
<feature type="compositionally biased region" description="Polar residues" evidence="8">
    <location>
        <begin position="211"/>
        <end position="238"/>
    </location>
</feature>
<evidence type="ECO:0000256" key="7">
    <source>
        <dbReference type="ARBA" id="ARBA00023242"/>
    </source>
</evidence>
<dbReference type="RefSeq" id="XP_064707729.1">
    <property type="nucleotide sequence ID" value="XM_064856553.1"/>
</dbReference>
<feature type="compositionally biased region" description="Polar residues" evidence="8">
    <location>
        <begin position="155"/>
        <end position="170"/>
    </location>
</feature>
<feature type="compositionally biased region" description="Polar residues" evidence="8">
    <location>
        <begin position="558"/>
        <end position="569"/>
    </location>
</feature>
<dbReference type="Gene3D" id="2.30.29.30">
    <property type="entry name" value="Pleckstrin-homology domain (PH domain)/Phosphotyrosine-binding domain (PTB)"/>
    <property type="match status" value="1"/>
</dbReference>
<feature type="compositionally biased region" description="Basic and acidic residues" evidence="8">
    <location>
        <begin position="1"/>
        <end position="15"/>
    </location>
</feature>
<dbReference type="SMART" id="SM00160">
    <property type="entry name" value="RanBD"/>
    <property type="match status" value="1"/>
</dbReference>
<feature type="region of interest" description="Disordered" evidence="8">
    <location>
        <begin position="419"/>
        <end position="639"/>
    </location>
</feature>
<dbReference type="GO" id="GO:0005643">
    <property type="term" value="C:nuclear pore"/>
    <property type="evidence" value="ECO:0007669"/>
    <property type="project" value="UniProtKB-SubCell"/>
</dbReference>
<reference evidence="10 11" key="1">
    <citation type="submission" date="2023-08" db="EMBL/GenBank/DDBJ databases">
        <title>Black Yeasts Isolated from many extreme environments.</title>
        <authorList>
            <person name="Coleine C."/>
            <person name="Stajich J.E."/>
            <person name="Selbmann L."/>
        </authorList>
    </citation>
    <scope>NUCLEOTIDE SEQUENCE [LARGE SCALE GENOMIC DNA]</scope>
    <source>
        <strain evidence="10 11">CCFEE 5792</strain>
    </source>
</reference>
<feature type="compositionally biased region" description="Low complexity" evidence="8">
    <location>
        <begin position="845"/>
        <end position="866"/>
    </location>
</feature>
<feature type="compositionally biased region" description="Polar residues" evidence="8">
    <location>
        <begin position="22"/>
        <end position="33"/>
    </location>
</feature>
<comment type="subcellular location">
    <subcellularLocation>
        <location evidence="1">Nucleus</location>
        <location evidence="1">Nuclear pore complex</location>
    </subcellularLocation>
</comment>
<evidence type="ECO:0000256" key="2">
    <source>
        <dbReference type="ARBA" id="ARBA00022448"/>
    </source>
</evidence>
<keyword evidence="5" id="KW-0811">Translocation</keyword>
<feature type="compositionally biased region" description="Low complexity" evidence="8">
    <location>
        <begin position="765"/>
        <end position="778"/>
    </location>
</feature>
<dbReference type="EMBL" id="JAVRRD010000009">
    <property type="protein sequence ID" value="KAK5055298.1"/>
    <property type="molecule type" value="Genomic_DNA"/>
</dbReference>
<feature type="compositionally biased region" description="Polar residues" evidence="8">
    <location>
        <begin position="179"/>
        <end position="190"/>
    </location>
</feature>
<feature type="compositionally biased region" description="Low complexity" evidence="8">
    <location>
        <begin position="491"/>
        <end position="503"/>
    </location>
</feature>
<gene>
    <name evidence="10" type="ORF">LTR84_013048</name>
</gene>
<feature type="compositionally biased region" description="Polar residues" evidence="8">
    <location>
        <begin position="1128"/>
        <end position="1141"/>
    </location>
</feature>
<feature type="compositionally biased region" description="Acidic residues" evidence="8">
    <location>
        <begin position="1040"/>
        <end position="1053"/>
    </location>
</feature>
<comment type="caution">
    <text evidence="10">The sequence shown here is derived from an EMBL/GenBank/DDBJ whole genome shotgun (WGS) entry which is preliminary data.</text>
</comment>
<feature type="region of interest" description="Disordered" evidence="8">
    <location>
        <begin position="910"/>
        <end position="1177"/>
    </location>
</feature>
<feature type="region of interest" description="Disordered" evidence="8">
    <location>
        <begin position="1199"/>
        <end position="1284"/>
    </location>
</feature>
<feature type="region of interest" description="Disordered" evidence="8">
    <location>
        <begin position="1"/>
        <end position="370"/>
    </location>
</feature>
<sequence>MPKRVAEEYITKDHGSIANPAPAQNQPTMSTAAQLAKRKIAQPKGRLGASRSSHSTFGATTNTNQSGGQPTFGSVNGGITFGASQSFPSGITPQGGGFDFQLPQSSSFTFGAPSTGPSNPFANLNGNASSDNERLGDDISMQSPQKKRNIGGPFGSSNTENSMASGFTFGQQPQPQPQSNGGFTFGSSQPAPAAVNGAGLFGRIGTPEEPAQNSNNIFGQPQQTASAFTGFGQSTTPAQTTSSFSFGSQTSSAPKTQEPTFGFGQTNNNAASSSTAFGFPPAQSNNEPAQTPAFSFGQPAAQAPSSSFSFGQPTSAPQKQGGDNGFGSSGTAAPFSFGQTQSAPPAQNLFGGFNAAPAQENKATKPLFGSQVNNAQQPAETVDKNAAAVQNNPFAGLFAQSKSSSQDTSSVPAFSFGASVQKEAPTTTPSGSLGLFKQQTGPSFGQDPTDTSMNTATSMSAEPSQIESESTPIANQPSASEPKASSGGLFSPAASSSTTSGPANGLFGSVSSTPAPTKPLFSFGKPSQPTSSDLSSENPDTSTNTPTIPKAKPIFGTVSDSDAPTTPKSSGKDLFAGGSRSDFQSAQNQPKGQTQPTATVFTPAPSVKSTPQNAKPSLFSASSTRQEESTAKLNTAEDAEPLKRMVYTKAAPIIPGSLEAEQYREYDKNYRLHSLNVGLQNKLASLDPRSQDFHSLIRQYVASRESIGESLGLYVRNVAGMKRKGDLVEEPTTDSLQNKRQRSDDVPPSSDIAASVTAPQTQQKTFTPFPSTTESSPSKATSVLKGMIPANNSAIGSTNSSTPTPKATAQFGGFTASTASKPANPFAGLTAPNSAAANRPSFGNTLAATSLSSGSTEATAESTTPTKSPPKKPAFEVPKFGGGNTNFMAAFGAKAKASAAKLEKTLMEKRKAEDFDSEEDDEEEFNKQLEEETRAKRAKIDAVAKAGFVPSFGSTTSTTATSTKPSFTFGSAPTTSKDASQPKSGNSKTSGSTPNRFAAFTDSNDDQSDSAQGEDEDEQANESDEGEENDEEGGSSRDSEEQEEDELPEDEVDISNGDTNDGDYKDDGESESDGEEFTTFQKEMDRARRRDARKKNAGKSLFDRIEPNPTRATETPVNGTEKEKNEESTSPIFGSAKNSTFKPGIWGDNIGHATPEKPSFSPLTPSGSQSGSTYKPASTFNFTAAPTTALTPTPGASIFAGGFTKGGPVPGEGMFGSRPGTPSNAENAPPTSNLSKSVLASPAGTDNTWKEGNGISFGTSTTTAPSFKFTSASPSGAKEGSVPNPFGSLFGTNNTDSATSEPAKLGFNFGAPASTPAPGFLGAVSHLGGGSVASSVVSSRATSPGLTDNESVATNETEDTPDDPQTSLMDSRSGEENETCLWEGRSKALMFINQEAAVGTKMKANDWNSMGVGVIRLLQNKETKKTRLVFRVEPSASILINSHLVEGTEYESCPTAKNGALKGTLFYKGNLSRWVFKVKTPDMGNALAKAIEDSRQA</sequence>
<dbReference type="SUPFAM" id="SSF50729">
    <property type="entry name" value="PH domain-like"/>
    <property type="match status" value="1"/>
</dbReference>
<feature type="compositionally biased region" description="Low complexity" evidence="8">
    <location>
        <begin position="951"/>
        <end position="969"/>
    </location>
</feature>
<dbReference type="GO" id="GO:0051028">
    <property type="term" value="P:mRNA transport"/>
    <property type="evidence" value="ECO:0007669"/>
    <property type="project" value="UniProtKB-KW"/>
</dbReference>
<feature type="region of interest" description="Disordered" evidence="8">
    <location>
        <begin position="1338"/>
        <end position="1374"/>
    </location>
</feature>
<feature type="compositionally biased region" description="Gly residues" evidence="8">
    <location>
        <begin position="1203"/>
        <end position="1214"/>
    </location>
</feature>
<name>A0AAV9NHH9_9EURO</name>
<protein>
    <recommendedName>
        <fullName evidence="9">RanBD1 domain-containing protein</fullName>
    </recommendedName>
</protein>
<feature type="compositionally biased region" description="Polar residues" evidence="8">
    <location>
        <begin position="1256"/>
        <end position="1274"/>
    </location>
</feature>
<feature type="compositionally biased region" description="Polar residues" evidence="8">
    <location>
        <begin position="253"/>
        <end position="293"/>
    </location>
</feature>
<feature type="compositionally biased region" description="Polar residues" evidence="8">
    <location>
        <begin position="115"/>
        <end position="130"/>
    </location>
</feature>
<evidence type="ECO:0000256" key="5">
    <source>
        <dbReference type="ARBA" id="ARBA00023010"/>
    </source>
</evidence>
<evidence type="ECO:0000256" key="1">
    <source>
        <dbReference type="ARBA" id="ARBA00004567"/>
    </source>
</evidence>
<keyword evidence="2" id="KW-0813">Transport</keyword>
<feature type="compositionally biased region" description="Polar residues" evidence="8">
    <location>
        <begin position="581"/>
        <end position="600"/>
    </location>
</feature>
<evidence type="ECO:0000313" key="11">
    <source>
        <dbReference type="Proteomes" id="UP001358417"/>
    </source>
</evidence>
<evidence type="ECO:0000256" key="6">
    <source>
        <dbReference type="ARBA" id="ARBA00023132"/>
    </source>
</evidence>
<evidence type="ECO:0000256" key="4">
    <source>
        <dbReference type="ARBA" id="ARBA00022927"/>
    </source>
</evidence>
<keyword evidence="11" id="KW-1185">Reference proteome</keyword>
<dbReference type="InterPro" id="IPR015007">
    <property type="entry name" value="NUP2/50/61"/>
</dbReference>
<dbReference type="Pfam" id="PF00638">
    <property type="entry name" value="Ran_BP1"/>
    <property type="match status" value="1"/>
</dbReference>
<feature type="compositionally biased region" description="Low complexity" evidence="8">
    <location>
        <begin position="239"/>
        <end position="252"/>
    </location>
</feature>
<keyword evidence="7" id="KW-0539">Nucleus</keyword>
<feature type="compositionally biased region" description="Polar residues" evidence="8">
    <location>
        <begin position="1220"/>
        <end position="1238"/>
    </location>
</feature>
<dbReference type="InterPro" id="IPR011993">
    <property type="entry name" value="PH-like_dom_sf"/>
</dbReference>
<evidence type="ECO:0000256" key="3">
    <source>
        <dbReference type="ARBA" id="ARBA00022816"/>
    </source>
</evidence>
<dbReference type="PROSITE" id="PS50196">
    <property type="entry name" value="RANBD1"/>
    <property type="match status" value="1"/>
</dbReference>
<feature type="region of interest" description="Disordered" evidence="8">
    <location>
        <begin position="725"/>
        <end position="781"/>
    </location>
</feature>
<evidence type="ECO:0000313" key="10">
    <source>
        <dbReference type="EMBL" id="KAK5055298.1"/>
    </source>
</evidence>
<proteinExistence type="predicted"/>
<feature type="compositionally biased region" description="Acidic residues" evidence="8">
    <location>
        <begin position="915"/>
        <end position="924"/>
    </location>
</feature>
<feature type="compositionally biased region" description="Basic and acidic residues" evidence="8">
    <location>
        <begin position="925"/>
        <end position="942"/>
    </location>
</feature>
<dbReference type="Pfam" id="PF08911">
    <property type="entry name" value="NUP50"/>
    <property type="match status" value="1"/>
</dbReference>
<keyword evidence="3" id="KW-0509">mRNA transport</keyword>
<evidence type="ECO:0000256" key="8">
    <source>
        <dbReference type="SAM" id="MobiDB-lite"/>
    </source>
</evidence>
<keyword evidence="6" id="KW-0906">Nuclear pore complex</keyword>
<dbReference type="PANTHER" id="PTHR38697">
    <property type="entry name" value="NUCLEAR PORE COMPLEX PROTEIN SIMILAR TO S. CEREVISIAE NUP2 (EUROFUNG)"/>
    <property type="match status" value="1"/>
</dbReference>
<feature type="compositionally biased region" description="Polar residues" evidence="8">
    <location>
        <begin position="50"/>
        <end position="74"/>
    </location>
</feature>
<dbReference type="GO" id="GO:0015031">
    <property type="term" value="P:protein transport"/>
    <property type="evidence" value="ECO:0007669"/>
    <property type="project" value="UniProtKB-KW"/>
</dbReference>
<feature type="compositionally biased region" description="Polar residues" evidence="8">
    <location>
        <begin position="424"/>
        <end position="479"/>
    </location>
</feature>
<feature type="compositionally biased region" description="Polar residues" evidence="8">
    <location>
        <begin position="607"/>
        <end position="624"/>
    </location>
</feature>
<organism evidence="10 11">
    <name type="scientific">Exophiala bonariae</name>
    <dbReference type="NCBI Taxonomy" id="1690606"/>
    <lineage>
        <taxon>Eukaryota</taxon>
        <taxon>Fungi</taxon>
        <taxon>Dikarya</taxon>
        <taxon>Ascomycota</taxon>
        <taxon>Pezizomycotina</taxon>
        <taxon>Eurotiomycetes</taxon>
        <taxon>Chaetothyriomycetidae</taxon>
        <taxon>Chaetothyriales</taxon>
        <taxon>Herpotrichiellaceae</taxon>
        <taxon>Exophiala</taxon>
    </lineage>
</organism>
<dbReference type="Proteomes" id="UP001358417">
    <property type="component" value="Unassembled WGS sequence"/>
</dbReference>
<feature type="domain" description="RanBD1" evidence="9">
    <location>
        <begin position="1358"/>
        <end position="1497"/>
    </location>
</feature>
<feature type="compositionally biased region" description="Acidic residues" evidence="8">
    <location>
        <begin position="1003"/>
        <end position="1033"/>
    </location>
</feature>
<keyword evidence="4" id="KW-0653">Protein transport</keyword>
<dbReference type="GeneID" id="89981184"/>
<feature type="compositionally biased region" description="Polar residues" evidence="8">
    <location>
        <begin position="1340"/>
        <end position="1355"/>
    </location>
</feature>
<feature type="compositionally biased region" description="Polar residues" evidence="8">
    <location>
        <begin position="1161"/>
        <end position="1175"/>
    </location>
</feature>
<feature type="compositionally biased region" description="Low complexity" evidence="8">
    <location>
        <begin position="295"/>
        <end position="313"/>
    </location>
</feature>